<keyword evidence="8" id="KW-1185">Reference proteome</keyword>
<evidence type="ECO:0000256" key="2">
    <source>
        <dbReference type="ARBA" id="ARBA00023034"/>
    </source>
</evidence>
<feature type="compositionally biased region" description="Polar residues" evidence="5">
    <location>
        <begin position="110"/>
        <end position="128"/>
    </location>
</feature>
<feature type="compositionally biased region" description="Basic and acidic residues" evidence="5">
    <location>
        <begin position="629"/>
        <end position="643"/>
    </location>
</feature>
<dbReference type="OrthoDB" id="74178at2759"/>
<feature type="compositionally biased region" description="Basic and acidic residues" evidence="5">
    <location>
        <begin position="179"/>
        <end position="200"/>
    </location>
</feature>
<sequence>MAAPAKSTRWGSFLQQAVAGVEARLDNMLAEGENGAIPPQAPQSATASTTAPSKDQQISKPSRSLRLKPSWSDTTVMALTISTSGQPRSSTSSRTNDRLQERLAKAIAAKSTQPSDARSVTSDSQSARPSADGGRPGVGTLQKRGADAPSPANTPAPAAITTEAAAPNNTMQDEGDTFEASKGDRLDSQRAPDSPERSRNSEAQPEGTSAAPGQQLELETAITLIGNRLECKDCAVLHAQVEALEARAEQSAKQQQEEMHHYVEQFESMQAKLQFLARDATDAARTSAAAATAGSHERILAERDMKITALMDEGRNLAATEQKHRVIIRKLRAQIAGDERTLGELRARQEKLTADVETLRPRASRVEELEQSNQELQIKSNGMQDELSALRDEVSTNKSTMQRLRDDLRRASDQATSAVGKANEEALTAEKRRVKDLEDTVAALQLERSLIAGRAKETAAEAEAKVARAAERARAAELETKAELQAMEGKLEAMRALAEEASSGAVGDSQVKLLRQVETLQTQHAIAAENWQGIEASLVARVANLERERDDALRRESDMRKKARETATRCKRQDEELQELTSRFPNYQRDIESIQARNETLQKRAESAEAALSQARLDLEKQQAAWKTETNEPDRRPWLEDHLPGPGSRVQSRPDSPLLSVPTRTMSNDLLLLHSVSGKGRKISTPTSGTDGFQEGSQLGRRLSSQPPARPSMLPSGSNLPVAPSVTSFELPPDSLPTPTSYAGDKDDLFDGIETSSSPRQMMQDMVSVSTVGAGPSVQLVERMSAAIRRLEAEKVTSREELARISGQRDDARAEIVSLMKELESSKTASKRVTELEGQVEDLNSRYQTTLELLGEKSELVEELRADVQDVKAMYRDLVERTIR</sequence>
<feature type="region of interest" description="Disordered" evidence="5">
    <location>
        <begin position="677"/>
        <end position="760"/>
    </location>
</feature>
<feature type="compositionally biased region" description="Low complexity" evidence="5">
    <location>
        <begin position="42"/>
        <end position="53"/>
    </location>
</feature>
<feature type="region of interest" description="Disordered" evidence="5">
    <location>
        <begin position="623"/>
        <end position="662"/>
    </location>
</feature>
<dbReference type="InterPro" id="IPR052602">
    <property type="entry name" value="Growth_transcription_reg"/>
</dbReference>
<dbReference type="KEGG" id="cfj:CFIO01_08152"/>
<dbReference type="STRING" id="1445577.A0A010SIN9"/>
<proteinExistence type="predicted"/>
<gene>
    <name evidence="7" type="ORF">CFIO01_08152</name>
</gene>
<evidence type="ECO:0000256" key="4">
    <source>
        <dbReference type="SAM" id="Coils"/>
    </source>
</evidence>
<feature type="compositionally biased region" description="Polar residues" evidence="5">
    <location>
        <begin position="684"/>
        <end position="707"/>
    </location>
</feature>
<comment type="subcellular location">
    <subcellularLocation>
        <location evidence="1">Golgi apparatus</location>
    </subcellularLocation>
</comment>
<evidence type="ECO:0000259" key="6">
    <source>
        <dbReference type="Pfam" id="PF12325"/>
    </source>
</evidence>
<dbReference type="InterPro" id="IPR022091">
    <property type="entry name" value="TMF_TATA-bd"/>
</dbReference>
<dbReference type="Pfam" id="PF12329">
    <property type="entry name" value="TMF_DNA_bd"/>
    <property type="match status" value="1"/>
</dbReference>
<feature type="compositionally biased region" description="Polar residues" evidence="5">
    <location>
        <begin position="71"/>
        <end position="81"/>
    </location>
</feature>
<feature type="compositionally biased region" description="Low complexity" evidence="5">
    <location>
        <begin position="147"/>
        <end position="170"/>
    </location>
</feature>
<feature type="compositionally biased region" description="Basic and acidic residues" evidence="5">
    <location>
        <begin position="95"/>
        <end position="104"/>
    </location>
</feature>
<dbReference type="PANTHER" id="PTHR46515">
    <property type="entry name" value="TATA ELEMENT MODULATORY FACTOR TMF1"/>
    <property type="match status" value="1"/>
</dbReference>
<feature type="coiled-coil region" evidence="4">
    <location>
        <begin position="427"/>
        <end position="479"/>
    </location>
</feature>
<evidence type="ECO:0000313" key="8">
    <source>
        <dbReference type="Proteomes" id="UP000020467"/>
    </source>
</evidence>
<organism evidence="7 8">
    <name type="scientific">Colletotrichum fioriniae PJ7</name>
    <dbReference type="NCBI Taxonomy" id="1445577"/>
    <lineage>
        <taxon>Eukaryota</taxon>
        <taxon>Fungi</taxon>
        <taxon>Dikarya</taxon>
        <taxon>Ascomycota</taxon>
        <taxon>Pezizomycotina</taxon>
        <taxon>Sordariomycetes</taxon>
        <taxon>Hypocreomycetidae</taxon>
        <taxon>Glomerellales</taxon>
        <taxon>Glomerellaceae</taxon>
        <taxon>Colletotrichum</taxon>
        <taxon>Colletotrichum acutatum species complex</taxon>
    </lineage>
</organism>
<protein>
    <submittedName>
        <fullName evidence="7">M protein repeat protein</fullName>
    </submittedName>
</protein>
<name>A0A010SIN9_9PEZI</name>
<keyword evidence="2" id="KW-0333">Golgi apparatus</keyword>
<dbReference type="InterPro" id="IPR022092">
    <property type="entry name" value="TMF_DNA-bd"/>
</dbReference>
<keyword evidence="3 4" id="KW-0175">Coiled coil</keyword>
<feature type="coiled-coil region" evidence="4">
    <location>
        <begin position="781"/>
        <end position="881"/>
    </location>
</feature>
<feature type="domain" description="TATA element modulatory factor 1 TATA binding" evidence="6">
    <location>
        <begin position="768"/>
        <end position="881"/>
    </location>
</feature>
<reference evidence="7 8" key="1">
    <citation type="submission" date="2014-02" db="EMBL/GenBank/DDBJ databases">
        <title>The genome sequence of Colletotrichum fioriniae PJ7.</title>
        <authorList>
            <person name="Baroncelli R."/>
            <person name="Thon M.R."/>
        </authorList>
    </citation>
    <scope>NUCLEOTIDE SEQUENCE [LARGE SCALE GENOMIC DNA]</scope>
    <source>
        <strain evidence="7 8">PJ7</strain>
    </source>
</reference>
<feature type="region of interest" description="Disordered" evidence="5">
    <location>
        <begin position="31"/>
        <end position="215"/>
    </location>
</feature>
<dbReference type="eggNOG" id="KOG4673">
    <property type="taxonomic scope" value="Eukaryota"/>
</dbReference>
<dbReference type="GO" id="GO:0005794">
    <property type="term" value="C:Golgi apparatus"/>
    <property type="evidence" value="ECO:0007669"/>
    <property type="project" value="UniProtKB-SubCell"/>
</dbReference>
<feature type="coiled-coil region" evidence="4">
    <location>
        <begin position="328"/>
        <end position="393"/>
    </location>
</feature>
<dbReference type="AlphaFoldDB" id="A0A010SIN9"/>
<feature type="coiled-coil region" evidence="4">
    <location>
        <begin position="234"/>
        <end position="272"/>
    </location>
</feature>
<dbReference type="PANTHER" id="PTHR46515:SF1">
    <property type="entry name" value="TATA ELEMENT MODULATORY FACTOR"/>
    <property type="match status" value="1"/>
</dbReference>
<evidence type="ECO:0000256" key="3">
    <source>
        <dbReference type="ARBA" id="ARBA00023054"/>
    </source>
</evidence>
<dbReference type="HOGENOM" id="CLU_013114_0_0_1"/>
<feature type="compositionally biased region" description="Low complexity" evidence="5">
    <location>
        <begin position="82"/>
        <end position="94"/>
    </location>
</feature>
<dbReference type="Proteomes" id="UP000020467">
    <property type="component" value="Unassembled WGS sequence"/>
</dbReference>
<evidence type="ECO:0000256" key="1">
    <source>
        <dbReference type="ARBA" id="ARBA00004555"/>
    </source>
</evidence>
<evidence type="ECO:0000313" key="7">
    <source>
        <dbReference type="EMBL" id="EXF84698.1"/>
    </source>
</evidence>
<comment type="caution">
    <text evidence="7">The sequence shown here is derived from an EMBL/GenBank/DDBJ whole genome shotgun (WGS) entry which is preliminary data.</text>
</comment>
<dbReference type="EMBL" id="JARH01000150">
    <property type="protein sequence ID" value="EXF84698.1"/>
    <property type="molecule type" value="Genomic_DNA"/>
</dbReference>
<evidence type="ECO:0000256" key="5">
    <source>
        <dbReference type="SAM" id="MobiDB-lite"/>
    </source>
</evidence>
<dbReference type="Pfam" id="PF12325">
    <property type="entry name" value="TMF_TATA_bd"/>
    <property type="match status" value="1"/>
</dbReference>
<accession>A0A010SIN9</accession>
<dbReference type="GO" id="GO:0005783">
    <property type="term" value="C:endoplasmic reticulum"/>
    <property type="evidence" value="ECO:0007669"/>
    <property type="project" value="TreeGrafter"/>
</dbReference>